<dbReference type="Proteomes" id="UP000236454">
    <property type="component" value="Unassembled WGS sequence"/>
</dbReference>
<dbReference type="RefSeq" id="WP_090247405.1">
    <property type="nucleotide sequence ID" value="NZ_FPAS01000001.1"/>
</dbReference>
<dbReference type="InterPro" id="IPR003680">
    <property type="entry name" value="Flavodoxin_fold"/>
</dbReference>
<keyword evidence="5" id="KW-1185">Reference proteome</keyword>
<dbReference type="GO" id="GO:0005829">
    <property type="term" value="C:cytosol"/>
    <property type="evidence" value="ECO:0007669"/>
    <property type="project" value="TreeGrafter"/>
</dbReference>
<dbReference type="AlphaFoldDB" id="A0A1I6YV15"/>
<evidence type="ECO:0000259" key="3">
    <source>
        <dbReference type="Pfam" id="PF02525"/>
    </source>
</evidence>
<keyword evidence="2" id="KW-0560">Oxidoreductase</keyword>
<protein>
    <submittedName>
        <fullName evidence="4">Putative NADPH-quinone reductase (Modulator of drug activity B)</fullName>
    </submittedName>
</protein>
<dbReference type="InterPro" id="IPR051545">
    <property type="entry name" value="NAD(P)H_dehydrogenase_qn"/>
</dbReference>
<dbReference type="Pfam" id="PF02525">
    <property type="entry name" value="Flavodoxin_2"/>
    <property type="match status" value="1"/>
</dbReference>
<accession>A0A1I6YV15</accession>
<gene>
    <name evidence="4" type="ORF">SAMN05216474_1204</name>
</gene>
<dbReference type="GO" id="GO:0003955">
    <property type="term" value="F:NAD(P)H dehydrogenase (quinone) activity"/>
    <property type="evidence" value="ECO:0007669"/>
    <property type="project" value="TreeGrafter"/>
</dbReference>
<dbReference type="OrthoDB" id="652200at2"/>
<sequence length="189" mass="21857">MKILVINGHPDPESYNYALSEAYYKGAQEEGLEIQILHLKDLEFNPNLKFGYRKRSTLEPDLEKAINLMNEADHLVWIFPVWWASLPALLKGFIDRSFLPGITYAPQKGLPKKLWKGKTARLIFTSDSPKWYFRLYLHRPVLQQMKKGVLQFCGVGKVKYTHISIVKNSTDTFRNKYLEKVLLLGKGGK</sequence>
<comment type="similarity">
    <text evidence="1">Belongs to the NAD(P)H dehydrogenase (quinone) family.</text>
</comment>
<reference evidence="4 5" key="1">
    <citation type="submission" date="2016-10" db="EMBL/GenBank/DDBJ databases">
        <authorList>
            <person name="de Groot N.N."/>
        </authorList>
    </citation>
    <scope>NUCLEOTIDE SEQUENCE [LARGE SCALE GENOMIC DNA]</scope>
    <source>
        <strain evidence="4 5">CGMCC 1.7005</strain>
    </source>
</reference>
<organism evidence="4 5">
    <name type="scientific">Lishizhenia tianjinensis</name>
    <dbReference type="NCBI Taxonomy" id="477690"/>
    <lineage>
        <taxon>Bacteria</taxon>
        <taxon>Pseudomonadati</taxon>
        <taxon>Bacteroidota</taxon>
        <taxon>Flavobacteriia</taxon>
        <taxon>Flavobacteriales</taxon>
        <taxon>Crocinitomicaceae</taxon>
        <taxon>Lishizhenia</taxon>
    </lineage>
</organism>
<dbReference type="InterPro" id="IPR029039">
    <property type="entry name" value="Flavoprotein-like_sf"/>
</dbReference>
<dbReference type="STRING" id="477690.SAMN05216474_1204"/>
<dbReference type="EMBL" id="FPAS01000001">
    <property type="protein sequence ID" value="SFT54267.1"/>
    <property type="molecule type" value="Genomic_DNA"/>
</dbReference>
<proteinExistence type="inferred from homology"/>
<dbReference type="PANTHER" id="PTHR10204">
    <property type="entry name" value="NAD P H OXIDOREDUCTASE-RELATED"/>
    <property type="match status" value="1"/>
</dbReference>
<feature type="domain" description="Flavodoxin-like fold" evidence="3">
    <location>
        <begin position="1"/>
        <end position="167"/>
    </location>
</feature>
<name>A0A1I6YV15_9FLAO</name>
<evidence type="ECO:0000313" key="4">
    <source>
        <dbReference type="EMBL" id="SFT54267.1"/>
    </source>
</evidence>
<evidence type="ECO:0000313" key="5">
    <source>
        <dbReference type="Proteomes" id="UP000236454"/>
    </source>
</evidence>
<dbReference type="SUPFAM" id="SSF52218">
    <property type="entry name" value="Flavoproteins"/>
    <property type="match status" value="1"/>
</dbReference>
<dbReference type="PANTHER" id="PTHR10204:SF34">
    <property type="entry name" value="NAD(P)H DEHYDROGENASE [QUINONE] 1 ISOFORM 1"/>
    <property type="match status" value="1"/>
</dbReference>
<dbReference type="Gene3D" id="3.40.50.360">
    <property type="match status" value="1"/>
</dbReference>
<evidence type="ECO:0000256" key="2">
    <source>
        <dbReference type="ARBA" id="ARBA00023002"/>
    </source>
</evidence>
<evidence type="ECO:0000256" key="1">
    <source>
        <dbReference type="ARBA" id="ARBA00006252"/>
    </source>
</evidence>